<dbReference type="AlphaFoldDB" id="T0LSG9"/>
<reference evidence="2" key="1">
    <citation type="journal article" date="2013" name="Mol. Plant Microbe Interact.">
        <title>Global aspects of pacC regulation of pathogenicity genes in Colletotrichum gloeosporioides as revealed by transcriptome analysis.</title>
        <authorList>
            <person name="Alkan N."/>
            <person name="Meng X."/>
            <person name="Friedlander G."/>
            <person name="Reuveni E."/>
            <person name="Sukno S."/>
            <person name="Sherman A."/>
            <person name="Thon M."/>
            <person name="Fluhr R."/>
            <person name="Prusky D."/>
        </authorList>
    </citation>
    <scope>NUCLEOTIDE SEQUENCE [LARGE SCALE GENOMIC DNA]</scope>
    <source>
        <strain evidence="2">Cg-14</strain>
    </source>
</reference>
<protein>
    <submittedName>
        <fullName evidence="1">Uncharacterized protein</fullName>
    </submittedName>
</protein>
<evidence type="ECO:0000313" key="2">
    <source>
        <dbReference type="Proteomes" id="UP000015530"/>
    </source>
</evidence>
<sequence>MNVIVAIQTSQQQNTFFLLEI</sequence>
<gene>
    <name evidence="1" type="ORF">CGLO_05473</name>
</gene>
<dbReference type="Proteomes" id="UP000015530">
    <property type="component" value="Unassembled WGS sequence"/>
</dbReference>
<proteinExistence type="predicted"/>
<dbReference type="HOGENOM" id="CLU_3426861_0_0_1"/>
<organism evidence="1 2">
    <name type="scientific">Colletotrichum gloeosporioides (strain Cg-14)</name>
    <name type="common">Anthracnose fungus</name>
    <name type="synonym">Glomerella cingulata</name>
    <dbReference type="NCBI Taxonomy" id="1237896"/>
    <lineage>
        <taxon>Eukaryota</taxon>
        <taxon>Fungi</taxon>
        <taxon>Dikarya</taxon>
        <taxon>Ascomycota</taxon>
        <taxon>Pezizomycotina</taxon>
        <taxon>Sordariomycetes</taxon>
        <taxon>Hypocreomycetidae</taxon>
        <taxon>Glomerellales</taxon>
        <taxon>Glomerellaceae</taxon>
        <taxon>Colletotrichum</taxon>
        <taxon>Colletotrichum gloeosporioides species complex</taxon>
    </lineage>
</organism>
<name>T0LSG9_COLGC</name>
<accession>T0LSG9</accession>
<dbReference type="EMBL" id="AMYD01001080">
    <property type="protein sequence ID" value="EQB54661.1"/>
    <property type="molecule type" value="Genomic_DNA"/>
</dbReference>
<evidence type="ECO:0000313" key="1">
    <source>
        <dbReference type="EMBL" id="EQB54661.1"/>
    </source>
</evidence>
<comment type="caution">
    <text evidence="1">The sequence shown here is derived from an EMBL/GenBank/DDBJ whole genome shotgun (WGS) entry which is preliminary data.</text>
</comment>